<name>A0A1W6N0Y2_9HYPH</name>
<keyword evidence="3" id="KW-1185">Reference proteome</keyword>
<dbReference type="Proteomes" id="UP000193978">
    <property type="component" value="Chromosome"/>
</dbReference>
<sequence length="86" mass="9596">MSWPSAGADPGELSSWLDDARHSGIRALQQFARMLSRDIDALRNTIAEPWSSGQTEGEINRLKTLKRAMSGRAGFELLRARMLPIQ</sequence>
<evidence type="ECO:0000259" key="1">
    <source>
        <dbReference type="Pfam" id="PF01610"/>
    </source>
</evidence>
<dbReference type="KEGG" id="mbry:B1812_08990"/>
<dbReference type="EMBL" id="CP019948">
    <property type="protein sequence ID" value="ARN83510.1"/>
    <property type="molecule type" value="Genomic_DNA"/>
</dbReference>
<dbReference type="InterPro" id="IPR002560">
    <property type="entry name" value="Transposase_DDE"/>
</dbReference>
<dbReference type="Pfam" id="PF01610">
    <property type="entry name" value="DDE_Tnp_ISL3"/>
    <property type="match status" value="1"/>
</dbReference>
<dbReference type="InterPro" id="IPR047951">
    <property type="entry name" value="Transpos_ISL3"/>
</dbReference>
<organism evidence="2 3">
    <name type="scientific">Methylocystis bryophila</name>
    <dbReference type="NCBI Taxonomy" id="655015"/>
    <lineage>
        <taxon>Bacteria</taxon>
        <taxon>Pseudomonadati</taxon>
        <taxon>Pseudomonadota</taxon>
        <taxon>Alphaproteobacteria</taxon>
        <taxon>Hyphomicrobiales</taxon>
        <taxon>Methylocystaceae</taxon>
        <taxon>Methylocystis</taxon>
    </lineage>
</organism>
<dbReference type="AlphaFoldDB" id="A0A1W6N0Y2"/>
<reference evidence="2 3" key="1">
    <citation type="submission" date="2017-02" db="EMBL/GenBank/DDBJ databases">
        <authorList>
            <person name="Peterson S.W."/>
        </authorList>
    </citation>
    <scope>NUCLEOTIDE SEQUENCE [LARGE SCALE GENOMIC DNA]</scope>
    <source>
        <strain evidence="2 3">S285</strain>
    </source>
</reference>
<proteinExistence type="predicted"/>
<gene>
    <name evidence="2" type="ORF">B1812_08990</name>
</gene>
<dbReference type="PANTHER" id="PTHR33498">
    <property type="entry name" value="TRANSPOSASE FOR INSERTION SEQUENCE ELEMENT IS1557"/>
    <property type="match status" value="1"/>
</dbReference>
<protein>
    <submittedName>
        <fullName evidence="2">Transposase</fullName>
    </submittedName>
</protein>
<evidence type="ECO:0000313" key="2">
    <source>
        <dbReference type="EMBL" id="ARN83510.1"/>
    </source>
</evidence>
<dbReference type="PANTHER" id="PTHR33498:SF1">
    <property type="entry name" value="TRANSPOSASE FOR INSERTION SEQUENCE ELEMENT IS1557"/>
    <property type="match status" value="1"/>
</dbReference>
<feature type="domain" description="Transposase IS204/IS1001/IS1096/IS1165 DDE" evidence="1">
    <location>
        <begin position="12"/>
        <end position="82"/>
    </location>
</feature>
<evidence type="ECO:0000313" key="3">
    <source>
        <dbReference type="Proteomes" id="UP000193978"/>
    </source>
</evidence>
<dbReference type="STRING" id="655015.B1812_08990"/>
<accession>A0A1W6N0Y2</accession>